<feature type="transmembrane region" description="Helical" evidence="6">
    <location>
        <begin position="106"/>
        <end position="129"/>
    </location>
</feature>
<evidence type="ECO:0000313" key="8">
    <source>
        <dbReference type="RefSeq" id="WP_028311766.1"/>
    </source>
</evidence>
<comment type="subcellular location">
    <subcellularLocation>
        <location evidence="1">Cell membrane</location>
        <topology evidence="1">Multi-pass membrane protein</topology>
    </subcellularLocation>
</comment>
<feature type="transmembrane region" description="Helical" evidence="6">
    <location>
        <begin position="288"/>
        <end position="306"/>
    </location>
</feature>
<feature type="transmembrane region" description="Helical" evidence="6">
    <location>
        <begin position="37"/>
        <end position="56"/>
    </location>
</feature>
<accession>A0A8B6X4P6</accession>
<evidence type="ECO:0000256" key="4">
    <source>
        <dbReference type="ARBA" id="ARBA00022989"/>
    </source>
</evidence>
<evidence type="ECO:0000256" key="5">
    <source>
        <dbReference type="ARBA" id="ARBA00023136"/>
    </source>
</evidence>
<protein>
    <submittedName>
        <fullName evidence="8">Lipopolysaccharide biosynthesis protein</fullName>
    </submittedName>
</protein>
<dbReference type="PANTHER" id="PTHR30250">
    <property type="entry name" value="PST FAMILY PREDICTED COLANIC ACID TRANSPORTER"/>
    <property type="match status" value="1"/>
</dbReference>
<evidence type="ECO:0000256" key="2">
    <source>
        <dbReference type="ARBA" id="ARBA00022475"/>
    </source>
</evidence>
<keyword evidence="2" id="KW-1003">Cell membrane</keyword>
<feature type="transmembrane region" description="Helical" evidence="6">
    <location>
        <begin position="136"/>
        <end position="156"/>
    </location>
</feature>
<dbReference type="InterPro" id="IPR050833">
    <property type="entry name" value="Poly_Biosynth_Transport"/>
</dbReference>
<keyword evidence="4 6" id="KW-1133">Transmembrane helix</keyword>
<dbReference type="GO" id="GO:0005886">
    <property type="term" value="C:plasma membrane"/>
    <property type="evidence" value="ECO:0007669"/>
    <property type="project" value="UniProtKB-SubCell"/>
</dbReference>
<name>A0A8B6X4P6_9BURK</name>
<keyword evidence="5 6" id="KW-0472">Membrane</keyword>
<keyword evidence="3 6" id="KW-0812">Transmembrane</keyword>
<evidence type="ECO:0000256" key="3">
    <source>
        <dbReference type="ARBA" id="ARBA00022692"/>
    </source>
</evidence>
<reference evidence="8" key="1">
    <citation type="journal article" date="1996" name="J. Bacteriol.">
        <title>An O-antigen processing function for Wzx (RfbX): a promising candidate for O-unit flippase.</title>
        <authorList>
            <person name="Liu D."/>
            <person name="Cole R.A."/>
            <person name="Reeves P.R."/>
        </authorList>
    </citation>
    <scope>NUCLEOTIDE SEQUENCE</scope>
</reference>
<feature type="transmembrane region" description="Helical" evidence="6">
    <location>
        <begin position="326"/>
        <end position="348"/>
    </location>
</feature>
<dbReference type="AlphaFoldDB" id="A0A8B6X4P6"/>
<keyword evidence="7" id="KW-1185">Reference proteome</keyword>
<dbReference type="Proteomes" id="UP000675920">
    <property type="component" value="Unplaced"/>
</dbReference>
<dbReference type="PANTHER" id="PTHR30250:SF11">
    <property type="entry name" value="O-ANTIGEN TRANSPORTER-RELATED"/>
    <property type="match status" value="1"/>
</dbReference>
<sequence>MARTKLLLVVTNGLGQGSAFLLSLALARVYAPEIFGSFVVFFTTFNFANIALGLRLDVATPYVTRRSELQRVAQASLCLCGLMLALALVLLAASVCLGLVVEAGAWLAALALASAAISTQLRLAGYLALRRGKARTVALLSGGRPVLIALAQLAGGLLRPDVATMAVSYLIGMLLSIWPLLGDDRSLRTVARRWHPRTAFRVLGRYRSFTLFSLPQNLLYVLSEGILPIFLSWHFGKTEAGLFWFAARLSSVPMTVLVDSVRAALAIEFAPLFRAGDQGLPRWTLRKGVLLGLPFAVGALLLGLAGEPAFTLLFGARWADAARMAPALMLLAAINASGAAFIVALPPLRLQHGHLLTELLVLLLKLAAMAAVLRLPTFSAIQAVLLVQSVAGLAYLGFYAFVHSRLCRHTRRVAVDCAFNMEKT</sequence>
<reference evidence="8" key="2">
    <citation type="journal article" date="2003" name="Carbohydr. Res.">
        <title>Biosynthesis of O-antigens: genes and pathways involved in nucleotide sugar precursor synthesis and O-antigen assembly.</title>
        <authorList>
            <person name="Samuel G."/>
            <person name="Reeves P."/>
        </authorList>
    </citation>
    <scope>NUCLEOTIDE SEQUENCE</scope>
</reference>
<reference evidence="8" key="3">
    <citation type="submission" date="2025-08" db="UniProtKB">
        <authorList>
            <consortium name="RefSeq"/>
        </authorList>
    </citation>
    <scope>IDENTIFICATION</scope>
</reference>
<feature type="transmembrane region" description="Helical" evidence="6">
    <location>
        <begin position="162"/>
        <end position="181"/>
    </location>
</feature>
<proteinExistence type="predicted"/>
<dbReference type="RefSeq" id="WP_028311766.1">
    <property type="nucleotide sequence ID" value="NZ_AXWS01000013.1"/>
</dbReference>
<feature type="transmembrane region" description="Helical" evidence="6">
    <location>
        <begin position="381"/>
        <end position="402"/>
    </location>
</feature>
<feature type="transmembrane region" description="Helical" evidence="6">
    <location>
        <begin position="77"/>
        <end position="100"/>
    </location>
</feature>
<feature type="transmembrane region" description="Helical" evidence="6">
    <location>
        <begin position="355"/>
        <end position="375"/>
    </location>
</feature>
<evidence type="ECO:0000313" key="7">
    <source>
        <dbReference type="Proteomes" id="UP000675920"/>
    </source>
</evidence>
<evidence type="ECO:0000256" key="1">
    <source>
        <dbReference type="ARBA" id="ARBA00004651"/>
    </source>
</evidence>
<organism evidence="7 8">
    <name type="scientific">Derxia gummosa DSM 723</name>
    <dbReference type="NCBI Taxonomy" id="1121388"/>
    <lineage>
        <taxon>Bacteria</taxon>
        <taxon>Pseudomonadati</taxon>
        <taxon>Pseudomonadota</taxon>
        <taxon>Betaproteobacteria</taxon>
        <taxon>Burkholderiales</taxon>
        <taxon>Alcaligenaceae</taxon>
        <taxon>Derxia</taxon>
    </lineage>
</organism>
<evidence type="ECO:0000256" key="6">
    <source>
        <dbReference type="SAM" id="Phobius"/>
    </source>
</evidence>